<organism evidence="2 3">
    <name type="scientific">Qipengyuania nanhaisediminis</name>
    <dbReference type="NCBI Taxonomy" id="604088"/>
    <lineage>
        <taxon>Bacteria</taxon>
        <taxon>Pseudomonadati</taxon>
        <taxon>Pseudomonadota</taxon>
        <taxon>Alphaproteobacteria</taxon>
        <taxon>Sphingomonadales</taxon>
        <taxon>Erythrobacteraceae</taxon>
        <taxon>Qipengyuania</taxon>
    </lineage>
</organism>
<evidence type="ECO:0000256" key="1">
    <source>
        <dbReference type="SAM" id="Phobius"/>
    </source>
</evidence>
<proteinExistence type="predicted"/>
<accession>A0A1I5KDG6</accession>
<protein>
    <submittedName>
        <fullName evidence="2">Uncharacterized protein</fullName>
    </submittedName>
</protein>
<keyword evidence="1" id="KW-1133">Transmembrane helix</keyword>
<keyword evidence="1" id="KW-0472">Membrane</keyword>
<dbReference type="RefSeq" id="WP_090476362.1">
    <property type="nucleotide sequence ID" value="NZ_FOWZ01000001.1"/>
</dbReference>
<evidence type="ECO:0000313" key="2">
    <source>
        <dbReference type="EMBL" id="SFO83112.1"/>
    </source>
</evidence>
<dbReference type="Proteomes" id="UP000199331">
    <property type="component" value="Unassembled WGS sequence"/>
</dbReference>
<dbReference type="AlphaFoldDB" id="A0A1I5KDG6"/>
<feature type="transmembrane region" description="Helical" evidence="1">
    <location>
        <begin position="59"/>
        <end position="77"/>
    </location>
</feature>
<reference evidence="3" key="1">
    <citation type="submission" date="2016-10" db="EMBL/GenBank/DDBJ databases">
        <authorList>
            <person name="Varghese N."/>
            <person name="Submissions S."/>
        </authorList>
    </citation>
    <scope>NUCLEOTIDE SEQUENCE [LARGE SCALE GENOMIC DNA]</scope>
    <source>
        <strain evidence="3">CGMCC 1.7715</strain>
    </source>
</reference>
<evidence type="ECO:0000313" key="3">
    <source>
        <dbReference type="Proteomes" id="UP000199331"/>
    </source>
</evidence>
<name>A0A1I5KDG6_9SPHN</name>
<keyword evidence="1" id="KW-0812">Transmembrane</keyword>
<sequence length="90" mass="9527">MVRPDPLESQEAPQDLRYILATLSGGAALLTGLAISWNVIQGGTFTGNVGSEMSFSERLATGIFIALLGAGLLNYAVRGMRRLKSPSDES</sequence>
<dbReference type="STRING" id="604088.SAMN04488060_0123"/>
<gene>
    <name evidence="2" type="ORF">SAMN04488060_0123</name>
</gene>
<feature type="transmembrane region" description="Helical" evidence="1">
    <location>
        <begin position="18"/>
        <end position="39"/>
    </location>
</feature>
<dbReference type="EMBL" id="FOWZ01000001">
    <property type="protein sequence ID" value="SFO83112.1"/>
    <property type="molecule type" value="Genomic_DNA"/>
</dbReference>
<keyword evidence="3" id="KW-1185">Reference proteome</keyword>